<dbReference type="EMBL" id="JAOCCL010000043">
    <property type="protein sequence ID" value="MDH0827532.1"/>
    <property type="molecule type" value="Genomic_DNA"/>
</dbReference>
<dbReference type="GO" id="GO:0003677">
    <property type="term" value="F:DNA binding"/>
    <property type="evidence" value="ECO:0007669"/>
    <property type="project" value="UniProtKB-KW"/>
</dbReference>
<evidence type="ECO:0000313" key="6">
    <source>
        <dbReference type="Proteomes" id="UP001160116"/>
    </source>
</evidence>
<evidence type="ECO:0000259" key="4">
    <source>
        <dbReference type="Pfam" id="PF01420"/>
    </source>
</evidence>
<protein>
    <submittedName>
        <fullName evidence="5">Restriction endonuclease subunit S</fullName>
    </submittedName>
</protein>
<dbReference type="GO" id="GO:0009307">
    <property type="term" value="P:DNA restriction-modification system"/>
    <property type="evidence" value="ECO:0007669"/>
    <property type="project" value="UniProtKB-KW"/>
</dbReference>
<keyword evidence="3" id="KW-0238">DNA-binding</keyword>
<dbReference type="Gene3D" id="3.90.220.20">
    <property type="entry name" value="DNA methylase specificity domains"/>
    <property type="match status" value="2"/>
</dbReference>
<dbReference type="InterPro" id="IPR051212">
    <property type="entry name" value="Type-I_RE_S_subunit"/>
</dbReference>
<sequence length="437" mass="49665">MFKKYDAYKDSGVEWLGKIPSNWDIFSLKRSIDGCFNGLWGSDPKENNDDIVVLRVADFDRNKLVIDNSKLTLRNIKKSEIGNRLLKKGDLLIEKSGGGDKTLVGCVVLFNENYKALTSNFVAKMTPKSNVNSYFLNYFFAALYANNINYQSIKQTTGIQNLDTNSYLNEKLALPSLHEQEAIVSFLNQKTSEIDQAIAIKEQQIALLNERKQIVIQKAVTQGLNPNVAMKDSGVEWIGQIPEDWNIDRLGTILEPISKKGYADKQLLSITREKGVIVRDVEDDSENHNFIPDDLSNYKLIEEGQFGMNKMKAWQGSYGVSAYTGIVSPAYYIFRFIKPIHPEFFHWAIRCKLYVSFFGSASDGVRIGQWDLSKDRMKHIPFVFPSLEQQKIIADYLTQQTELISEGINQYSAQIEKLKEYKTTLINDAVTGKIKVA</sequence>
<keyword evidence="5" id="KW-0540">Nuclease</keyword>
<gene>
    <name evidence="5" type="ORF">N5C97_13780</name>
</gene>
<dbReference type="Proteomes" id="UP001160116">
    <property type="component" value="Unassembled WGS sequence"/>
</dbReference>
<evidence type="ECO:0000256" key="3">
    <source>
        <dbReference type="ARBA" id="ARBA00023125"/>
    </source>
</evidence>
<accession>A0AA42MBY7</accession>
<proteinExistence type="inferred from homology"/>
<name>A0AA42MBY7_ACIJO</name>
<dbReference type="PANTHER" id="PTHR43140:SF1">
    <property type="entry name" value="TYPE I RESTRICTION ENZYME ECOKI SPECIFICITY SUBUNIT"/>
    <property type="match status" value="1"/>
</dbReference>
<dbReference type="SUPFAM" id="SSF116734">
    <property type="entry name" value="DNA methylase specificity domain"/>
    <property type="match status" value="2"/>
</dbReference>
<evidence type="ECO:0000256" key="2">
    <source>
        <dbReference type="ARBA" id="ARBA00022747"/>
    </source>
</evidence>
<organism evidence="5 6">
    <name type="scientific">Acinetobacter johnsonii</name>
    <dbReference type="NCBI Taxonomy" id="40214"/>
    <lineage>
        <taxon>Bacteria</taxon>
        <taxon>Pseudomonadati</taxon>
        <taxon>Pseudomonadota</taxon>
        <taxon>Gammaproteobacteria</taxon>
        <taxon>Moraxellales</taxon>
        <taxon>Moraxellaceae</taxon>
        <taxon>Acinetobacter</taxon>
    </lineage>
</organism>
<dbReference type="PANTHER" id="PTHR43140">
    <property type="entry name" value="TYPE-1 RESTRICTION ENZYME ECOKI SPECIFICITY PROTEIN"/>
    <property type="match status" value="1"/>
</dbReference>
<evidence type="ECO:0000313" key="5">
    <source>
        <dbReference type="EMBL" id="MDH0827532.1"/>
    </source>
</evidence>
<keyword evidence="2" id="KW-0680">Restriction system</keyword>
<dbReference type="InterPro" id="IPR000055">
    <property type="entry name" value="Restrct_endonuc_typeI_TRD"/>
</dbReference>
<dbReference type="Pfam" id="PF01420">
    <property type="entry name" value="Methylase_S"/>
    <property type="match status" value="2"/>
</dbReference>
<feature type="domain" description="Type I restriction modification DNA specificity" evidence="4">
    <location>
        <begin position="316"/>
        <end position="416"/>
    </location>
</feature>
<dbReference type="Gene3D" id="1.10.287.1120">
    <property type="entry name" value="Bipartite methylase S protein"/>
    <property type="match status" value="1"/>
</dbReference>
<dbReference type="RefSeq" id="WP_279679246.1">
    <property type="nucleotide sequence ID" value="NZ_JAOCCL010000043.1"/>
</dbReference>
<comment type="similarity">
    <text evidence="1">Belongs to the type-I restriction system S methylase family.</text>
</comment>
<keyword evidence="5" id="KW-0378">Hydrolase</keyword>
<reference evidence="5" key="1">
    <citation type="submission" date="2022-09" db="EMBL/GenBank/DDBJ databases">
        <title>Intensive care unit water sources are persistently colonized with multi-drug resistant bacteria and are the site of extensive horizontal gene transfer of antibiotic resistance genes.</title>
        <authorList>
            <person name="Diorio-Toth L."/>
        </authorList>
    </citation>
    <scope>NUCLEOTIDE SEQUENCE</scope>
    <source>
        <strain evidence="5">GD03885</strain>
    </source>
</reference>
<dbReference type="InterPro" id="IPR044946">
    <property type="entry name" value="Restrct_endonuc_typeI_TRD_sf"/>
</dbReference>
<feature type="domain" description="Type I restriction modification DNA specificity" evidence="4">
    <location>
        <begin position="44"/>
        <end position="203"/>
    </location>
</feature>
<dbReference type="AlphaFoldDB" id="A0AA42MBY7"/>
<comment type="caution">
    <text evidence="5">The sequence shown here is derived from an EMBL/GenBank/DDBJ whole genome shotgun (WGS) entry which is preliminary data.</text>
</comment>
<keyword evidence="5" id="KW-0255">Endonuclease</keyword>
<evidence type="ECO:0000256" key="1">
    <source>
        <dbReference type="ARBA" id="ARBA00010923"/>
    </source>
</evidence>
<dbReference type="GO" id="GO:0004519">
    <property type="term" value="F:endonuclease activity"/>
    <property type="evidence" value="ECO:0007669"/>
    <property type="project" value="UniProtKB-KW"/>
</dbReference>